<organism evidence="2 3">
    <name type="scientific">Anaerocolumna cellulosilytica</name>
    <dbReference type="NCBI Taxonomy" id="433286"/>
    <lineage>
        <taxon>Bacteria</taxon>
        <taxon>Bacillati</taxon>
        <taxon>Bacillota</taxon>
        <taxon>Clostridia</taxon>
        <taxon>Lachnospirales</taxon>
        <taxon>Lachnospiraceae</taxon>
        <taxon>Anaerocolumna</taxon>
    </lineage>
</organism>
<name>A0A6S6R934_9FIRM</name>
<dbReference type="RefSeq" id="WP_184093468.1">
    <property type="nucleotide sequence ID" value="NZ_AP023367.1"/>
</dbReference>
<dbReference type="AlphaFoldDB" id="A0A6S6R934"/>
<feature type="compositionally biased region" description="Low complexity" evidence="1">
    <location>
        <begin position="84"/>
        <end position="107"/>
    </location>
</feature>
<dbReference type="Proteomes" id="UP000515561">
    <property type="component" value="Chromosome"/>
</dbReference>
<dbReference type="EMBL" id="AP023367">
    <property type="protein sequence ID" value="BCJ95685.1"/>
    <property type="molecule type" value="Genomic_DNA"/>
</dbReference>
<evidence type="ECO:0000256" key="1">
    <source>
        <dbReference type="SAM" id="MobiDB-lite"/>
    </source>
</evidence>
<evidence type="ECO:0000313" key="3">
    <source>
        <dbReference type="Proteomes" id="UP000515561"/>
    </source>
</evidence>
<keyword evidence="3" id="KW-1185">Reference proteome</keyword>
<evidence type="ECO:0000313" key="2">
    <source>
        <dbReference type="EMBL" id="BCJ95685.1"/>
    </source>
</evidence>
<dbReference type="Pfam" id="PF07875">
    <property type="entry name" value="Coat_F"/>
    <property type="match status" value="1"/>
</dbReference>
<dbReference type="InterPro" id="IPR012851">
    <property type="entry name" value="Spore_coat_CotF-like"/>
</dbReference>
<proteinExistence type="predicted"/>
<protein>
    <submittedName>
        <fullName evidence="2">Uncharacterized protein</fullName>
    </submittedName>
</protein>
<reference evidence="2 3" key="1">
    <citation type="journal article" date="2016" name="Int. J. Syst. Evol. Microbiol.">
        <title>Descriptions of Anaerotaenia torta gen. nov., sp. nov. and Anaerocolumna cellulosilytica gen. nov., sp. nov. isolated from a methanogenic reactor of cattle waste.</title>
        <authorList>
            <person name="Uek A."/>
            <person name="Ohtaki Y."/>
            <person name="Kaku N."/>
            <person name="Ueki K."/>
        </authorList>
    </citation>
    <scope>NUCLEOTIDE SEQUENCE [LARGE SCALE GENOMIC DNA]</scope>
    <source>
        <strain evidence="2 3">SN021</strain>
    </source>
</reference>
<sequence length="107" mass="11806">MQEKMMVTDALNSINAGLKSLADMISQTEDQQLRQTLVQMRNGAETCQQELYTIAKSKNYYQPAQKATQEEIMSVKELVNTLTSQSGQASQGGQAGLSGQHGQNHMR</sequence>
<gene>
    <name evidence="2" type="ORF">acsn021_32540</name>
</gene>
<feature type="region of interest" description="Disordered" evidence="1">
    <location>
        <begin position="82"/>
        <end position="107"/>
    </location>
</feature>
<accession>A0A6S6R934</accession>
<dbReference type="KEGG" id="acel:acsn021_32540"/>